<reference evidence="2" key="1">
    <citation type="journal article" date="2009" name="PLoS Genet.">
        <title>Sequencing, mapping, and analysis of 27,455 maize full-length cDNAs.</title>
        <authorList>
            <person name="Soderlund C."/>
            <person name="Descour A."/>
            <person name="Kudrna D."/>
            <person name="Bomhoff M."/>
            <person name="Boyd L."/>
            <person name="Currie J."/>
            <person name="Angelova A."/>
            <person name="Collura K."/>
            <person name="Wissotski M."/>
            <person name="Ashley E."/>
            <person name="Morrow D."/>
            <person name="Fernandes J."/>
            <person name="Walbot V."/>
            <person name="Yu Y."/>
        </authorList>
    </citation>
    <scope>NUCLEOTIDE SEQUENCE</scope>
    <source>
        <strain evidence="2">B73</strain>
    </source>
</reference>
<feature type="region of interest" description="Disordered" evidence="1">
    <location>
        <begin position="1"/>
        <end position="24"/>
    </location>
</feature>
<dbReference type="AlphaFoldDB" id="B4FPX2"/>
<evidence type="ECO:0000313" key="2">
    <source>
        <dbReference type="EMBL" id="ACF84165.1"/>
    </source>
</evidence>
<sequence>MGRPRPAVPGGEGVCGSEGSERDR</sequence>
<accession>B4FPX2</accession>
<name>B4FPX2_MAIZE</name>
<evidence type="ECO:0000256" key="1">
    <source>
        <dbReference type="SAM" id="MobiDB-lite"/>
    </source>
</evidence>
<organism evidence="2">
    <name type="scientific">Zea mays</name>
    <name type="common">Maize</name>
    <dbReference type="NCBI Taxonomy" id="4577"/>
    <lineage>
        <taxon>Eukaryota</taxon>
        <taxon>Viridiplantae</taxon>
        <taxon>Streptophyta</taxon>
        <taxon>Embryophyta</taxon>
        <taxon>Tracheophyta</taxon>
        <taxon>Spermatophyta</taxon>
        <taxon>Magnoliopsida</taxon>
        <taxon>Liliopsida</taxon>
        <taxon>Poales</taxon>
        <taxon>Poaceae</taxon>
        <taxon>PACMAD clade</taxon>
        <taxon>Panicoideae</taxon>
        <taxon>Andropogonodae</taxon>
        <taxon>Andropogoneae</taxon>
        <taxon>Tripsacinae</taxon>
        <taxon>Zea</taxon>
    </lineage>
</organism>
<proteinExistence type="evidence at transcript level"/>
<protein>
    <submittedName>
        <fullName evidence="2">Uncharacterized protein</fullName>
    </submittedName>
</protein>
<dbReference type="EMBL" id="BT039160">
    <property type="protein sequence ID" value="ACF84165.1"/>
    <property type="molecule type" value="mRNA"/>
</dbReference>